<keyword evidence="1" id="KW-1133">Transmembrane helix</keyword>
<dbReference type="AlphaFoldDB" id="A0A0M0BTR4"/>
<name>A0A0M0BTR4_9ARCH</name>
<feature type="transmembrane region" description="Helical" evidence="1">
    <location>
        <begin position="50"/>
        <end position="71"/>
    </location>
</feature>
<keyword evidence="1" id="KW-0812">Transmembrane</keyword>
<dbReference type="Pfam" id="PF01998">
    <property type="entry name" value="DUF131"/>
    <property type="match status" value="1"/>
</dbReference>
<evidence type="ECO:0000313" key="3">
    <source>
        <dbReference type="Proteomes" id="UP000054016"/>
    </source>
</evidence>
<dbReference type="EMBL" id="LFWV01000021">
    <property type="protein sequence ID" value="KON31864.1"/>
    <property type="molecule type" value="Genomic_DNA"/>
</dbReference>
<accession>A0A0M0BTR4</accession>
<comment type="caution">
    <text evidence="2">The sequence shown here is derived from an EMBL/GenBank/DDBJ whole genome shotgun (WGS) entry which is preliminary data.</text>
</comment>
<keyword evidence="1" id="KW-0472">Membrane</keyword>
<dbReference type="Proteomes" id="UP000054016">
    <property type="component" value="Unassembled WGS sequence"/>
</dbReference>
<dbReference type="NCBIfam" id="TIGR00304">
    <property type="entry name" value="TIGR00304 family membrane protein"/>
    <property type="match status" value="1"/>
</dbReference>
<evidence type="ECO:0000313" key="2">
    <source>
        <dbReference type="EMBL" id="KON31864.1"/>
    </source>
</evidence>
<evidence type="ECO:0000256" key="1">
    <source>
        <dbReference type="SAM" id="Phobius"/>
    </source>
</evidence>
<dbReference type="InterPro" id="IPR002849">
    <property type="entry name" value="DUF131"/>
</dbReference>
<organism evidence="2 3">
    <name type="scientific">miscellaneous Crenarchaeota group-1 archaeon SG8-32-3</name>
    <dbReference type="NCBI Taxonomy" id="1685125"/>
    <lineage>
        <taxon>Archaea</taxon>
        <taxon>Candidatus Bathyarchaeota</taxon>
        <taxon>MCG-1</taxon>
    </lineage>
</organism>
<reference evidence="3" key="1">
    <citation type="submission" date="2015-06" db="EMBL/GenBank/DDBJ databases">
        <title>New insights into the roles of widespread benthic archaea in carbon and nitrogen cycling.</title>
        <authorList>
            <person name="Lazar C.S."/>
            <person name="Baker B.J."/>
            <person name="Seitz K.W."/>
            <person name="Hyde A.S."/>
            <person name="Dick G.J."/>
            <person name="Hinrichs K.-U."/>
            <person name="Teske A.P."/>
        </authorList>
    </citation>
    <scope>NUCLEOTIDE SEQUENCE [LARGE SCALE GENOMIC DNA]</scope>
</reference>
<evidence type="ECO:0008006" key="4">
    <source>
        <dbReference type="Google" id="ProtNLM"/>
    </source>
</evidence>
<gene>
    <name evidence="2" type="ORF">AC478_01990</name>
</gene>
<protein>
    <recommendedName>
        <fullName evidence="4">DUF131 domain-containing protein</fullName>
    </recommendedName>
</protein>
<sequence length="80" mass="8412">MLLILGFVLVVVGVALILVAAVFYGGGSASGGVVIFVGPFPIVIGAGPDATWVVLFSTVLAVLSLVMFFVMNRKMRKREN</sequence>
<proteinExistence type="predicted"/>